<dbReference type="InterPro" id="IPR056767">
    <property type="entry name" value="C2H2-Znf_KIN17"/>
</dbReference>
<dbReference type="InterPro" id="IPR013087">
    <property type="entry name" value="Znf_C2H2_type"/>
</dbReference>
<dbReference type="Pfam" id="PF10357">
    <property type="entry name" value="WH_KIN17"/>
    <property type="match status" value="1"/>
</dbReference>
<dbReference type="GO" id="GO:0003690">
    <property type="term" value="F:double-stranded DNA binding"/>
    <property type="evidence" value="ECO:0007669"/>
    <property type="project" value="TreeGrafter"/>
</dbReference>
<dbReference type="GO" id="GO:0005634">
    <property type="term" value="C:nucleus"/>
    <property type="evidence" value="ECO:0007669"/>
    <property type="project" value="TreeGrafter"/>
</dbReference>
<dbReference type="PANTHER" id="PTHR12805">
    <property type="entry name" value="KIN17 KIN, ANTIGENIC DETERMINANT OF RECA PROTEIN HOMOLOG"/>
    <property type="match status" value="1"/>
</dbReference>
<dbReference type="SMART" id="SM01253">
    <property type="entry name" value="Kin17_mid"/>
    <property type="match status" value="1"/>
</dbReference>
<dbReference type="SUPFAM" id="SSF57667">
    <property type="entry name" value="beta-beta-alpha zinc fingers"/>
    <property type="match status" value="1"/>
</dbReference>
<dbReference type="GO" id="GO:0006260">
    <property type="term" value="P:DNA replication"/>
    <property type="evidence" value="ECO:0007669"/>
    <property type="project" value="TreeGrafter"/>
</dbReference>
<evidence type="ECO:0000256" key="1">
    <source>
        <dbReference type="SAM" id="Coils"/>
    </source>
</evidence>
<keyword evidence="5" id="KW-1185">Reference proteome</keyword>
<feature type="region of interest" description="Disordered" evidence="2">
    <location>
        <begin position="161"/>
        <end position="204"/>
    </location>
</feature>
<evidence type="ECO:0000256" key="2">
    <source>
        <dbReference type="SAM" id="MobiDB-lite"/>
    </source>
</evidence>
<keyword evidence="1" id="KW-0175">Coiled coil</keyword>
<dbReference type="InterPro" id="IPR036236">
    <property type="entry name" value="Znf_C2H2_sf"/>
</dbReference>
<reference evidence="4 5" key="1">
    <citation type="journal article" date="2023" name="Elife">
        <title>Identification of key yeast species and microbe-microbe interactions impacting larval growth of Drosophila in the wild.</title>
        <authorList>
            <person name="Mure A."/>
            <person name="Sugiura Y."/>
            <person name="Maeda R."/>
            <person name="Honda K."/>
            <person name="Sakurai N."/>
            <person name="Takahashi Y."/>
            <person name="Watada M."/>
            <person name="Katoh T."/>
            <person name="Gotoh A."/>
            <person name="Gotoh Y."/>
            <person name="Taniguchi I."/>
            <person name="Nakamura K."/>
            <person name="Hayashi T."/>
            <person name="Katayama T."/>
            <person name="Uemura T."/>
            <person name="Hattori Y."/>
        </authorList>
    </citation>
    <scope>NUCLEOTIDE SEQUENCE [LARGE SCALE GENOMIC DNA]</scope>
    <source>
        <strain evidence="4 5">SB-73</strain>
    </source>
</reference>
<sequence length="218" mass="25309">MPKHRHGGLSKLKFYCQPCQKQCRDEHGFQLHTQSLSHATKTKNTSSRQQVYTWSQEFQSSFLKVLNGFNGVITANKVYSEFIKDETNVRMNATKWSSLTAFINHLAKCEYLMIISSEPELIIKRRDIEKENRDKKVQEIRSEKEKIKNEAELRVQAMLAESARDHSSTDDEPDFLTKESNVQNLNEKPVDNTQEDHPIEINKPAVKPKISFSLKKKK</sequence>
<dbReference type="Proteomes" id="UP001362899">
    <property type="component" value="Unassembled WGS sequence"/>
</dbReference>
<feature type="domain" description="C2H2-type" evidence="3">
    <location>
        <begin position="16"/>
        <end position="38"/>
    </location>
</feature>
<dbReference type="InterPro" id="IPR037321">
    <property type="entry name" value="KIN17-like"/>
</dbReference>
<dbReference type="EMBL" id="BTGC01000008">
    <property type="protein sequence ID" value="GMM53182.1"/>
    <property type="molecule type" value="Genomic_DNA"/>
</dbReference>
<organism evidence="4 5">
    <name type="scientific">Starmerella bacillaris</name>
    <name type="common">Yeast</name>
    <name type="synonym">Candida zemplinina</name>
    <dbReference type="NCBI Taxonomy" id="1247836"/>
    <lineage>
        <taxon>Eukaryota</taxon>
        <taxon>Fungi</taxon>
        <taxon>Dikarya</taxon>
        <taxon>Ascomycota</taxon>
        <taxon>Saccharomycotina</taxon>
        <taxon>Dipodascomycetes</taxon>
        <taxon>Dipodascales</taxon>
        <taxon>Trichomonascaceae</taxon>
        <taxon>Starmerella</taxon>
    </lineage>
</organism>
<evidence type="ECO:0000259" key="3">
    <source>
        <dbReference type="PROSITE" id="PS00028"/>
    </source>
</evidence>
<dbReference type="InterPro" id="IPR038254">
    <property type="entry name" value="KIN17_WH-like_sf"/>
</dbReference>
<dbReference type="GO" id="GO:0006974">
    <property type="term" value="P:DNA damage response"/>
    <property type="evidence" value="ECO:0007669"/>
    <property type="project" value="TreeGrafter"/>
</dbReference>
<comment type="caution">
    <text evidence="4">The sequence shown here is derived from an EMBL/GenBank/DDBJ whole genome shotgun (WGS) entry which is preliminary data.</text>
</comment>
<dbReference type="PROSITE" id="PS00028">
    <property type="entry name" value="ZINC_FINGER_C2H2_1"/>
    <property type="match status" value="1"/>
</dbReference>
<name>A0AAV5RQK0_STABA</name>
<dbReference type="AlphaFoldDB" id="A0AAV5RQK0"/>
<dbReference type="InterPro" id="IPR019447">
    <property type="entry name" value="DNA/RNA-bd_Kin17_WH-like_dom"/>
</dbReference>
<gene>
    <name evidence="4" type="ORF">DASB73_041450</name>
</gene>
<dbReference type="PANTHER" id="PTHR12805:SF0">
    <property type="entry name" value="DNA_RNA-BINDING PROTEIN KIN17"/>
    <property type="match status" value="1"/>
</dbReference>
<feature type="coiled-coil region" evidence="1">
    <location>
        <begin position="130"/>
        <end position="161"/>
    </location>
</feature>
<dbReference type="Gene3D" id="1.10.10.2030">
    <property type="entry name" value="DNA/RNA-binding protein Kin17, conserved domain"/>
    <property type="match status" value="1"/>
</dbReference>
<evidence type="ECO:0000313" key="4">
    <source>
        <dbReference type="EMBL" id="GMM53182.1"/>
    </source>
</evidence>
<dbReference type="Pfam" id="PF25095">
    <property type="entry name" value="C2H2-zf_KIN17"/>
    <property type="match status" value="1"/>
</dbReference>
<evidence type="ECO:0000313" key="5">
    <source>
        <dbReference type="Proteomes" id="UP001362899"/>
    </source>
</evidence>
<feature type="compositionally biased region" description="Basic and acidic residues" evidence="2">
    <location>
        <begin position="188"/>
        <end position="200"/>
    </location>
</feature>
<protein>
    <submittedName>
        <fullName evidence="4">Rts2 protein</fullName>
    </submittedName>
</protein>
<proteinExistence type="predicted"/>
<accession>A0AAV5RQK0</accession>